<evidence type="ECO:0000256" key="3">
    <source>
        <dbReference type="ARBA" id="ARBA00022490"/>
    </source>
</evidence>
<dbReference type="RefSeq" id="XP_018003349.1">
    <property type="nucleotide sequence ID" value="XM_018147144.1"/>
</dbReference>
<feature type="region of interest" description="Disordered" evidence="7">
    <location>
        <begin position="500"/>
        <end position="548"/>
    </location>
</feature>
<dbReference type="VEuPathDB" id="FungiDB:AB675_6824"/>
<reference evidence="10 11" key="1">
    <citation type="submission" date="2015-06" db="EMBL/GenBank/DDBJ databases">
        <title>Draft genome of the ant-associated black yeast Phialophora attae CBS 131958.</title>
        <authorList>
            <person name="Moreno L.F."/>
            <person name="Stielow B.J."/>
            <person name="de Hoog S."/>
            <person name="Vicente V.A."/>
            <person name="Weiss V.A."/>
            <person name="de Vries M."/>
            <person name="Cruz L.M."/>
            <person name="Souza E.M."/>
        </authorList>
    </citation>
    <scope>NUCLEOTIDE SEQUENCE [LARGE SCALE GENOMIC DNA]</scope>
    <source>
        <strain evidence="10 11">CBS 131958</strain>
    </source>
</reference>
<comment type="subcellular location">
    <subcellularLocation>
        <location evidence="1">Cytoplasm</location>
        <location evidence="1">Myofibril</location>
    </subcellularLocation>
</comment>
<gene>
    <name evidence="10" type="ORF">AB675_6824</name>
</gene>
<dbReference type="PANTHER" id="PTHR46349">
    <property type="entry name" value="CINGULIN-LIKE PROTEIN 1-RELATED"/>
    <property type="match status" value="1"/>
</dbReference>
<comment type="caution">
    <text evidence="10">The sequence shown here is derived from an EMBL/GenBank/DDBJ whole genome shotgun (WGS) entry which is preliminary data.</text>
</comment>
<name>A0A0N1P0V3_9EURO</name>
<feature type="compositionally biased region" description="Basic and acidic residues" evidence="7">
    <location>
        <begin position="57"/>
        <end position="72"/>
    </location>
</feature>
<evidence type="ECO:0000259" key="8">
    <source>
        <dbReference type="Pfam" id="PF15456"/>
    </source>
</evidence>
<dbReference type="GO" id="GO:0016459">
    <property type="term" value="C:myosin complex"/>
    <property type="evidence" value="ECO:0007669"/>
    <property type="project" value="UniProtKB-KW"/>
</dbReference>
<accession>A0A0N1P0V3</accession>
<dbReference type="GeneID" id="28739024"/>
<feature type="compositionally biased region" description="Basic and acidic residues" evidence="7">
    <location>
        <begin position="536"/>
        <end position="548"/>
    </location>
</feature>
<evidence type="ECO:0000256" key="4">
    <source>
        <dbReference type="ARBA" id="ARBA00023123"/>
    </source>
</evidence>
<evidence type="ECO:0000256" key="2">
    <source>
        <dbReference type="ARBA" id="ARBA00022433"/>
    </source>
</evidence>
<organism evidence="10 11">
    <name type="scientific">Cyphellophora attinorum</name>
    <dbReference type="NCBI Taxonomy" id="1664694"/>
    <lineage>
        <taxon>Eukaryota</taxon>
        <taxon>Fungi</taxon>
        <taxon>Dikarya</taxon>
        <taxon>Ascomycota</taxon>
        <taxon>Pezizomycotina</taxon>
        <taxon>Eurotiomycetes</taxon>
        <taxon>Chaetothyriomycetidae</taxon>
        <taxon>Chaetothyriales</taxon>
        <taxon>Cyphellophoraceae</taxon>
        <taxon>Cyphellophora</taxon>
    </lineage>
</organism>
<feature type="region of interest" description="Disordered" evidence="7">
    <location>
        <begin position="462"/>
        <end position="481"/>
    </location>
</feature>
<keyword evidence="2" id="KW-0787">Thick filament</keyword>
<feature type="region of interest" description="Disordered" evidence="7">
    <location>
        <begin position="23"/>
        <end position="73"/>
    </location>
</feature>
<dbReference type="Pfam" id="PF15456">
    <property type="entry name" value="Uds1"/>
    <property type="match status" value="1"/>
</dbReference>
<dbReference type="GO" id="GO:0032982">
    <property type="term" value="C:myosin filament"/>
    <property type="evidence" value="ECO:0007669"/>
    <property type="project" value="UniProtKB-KW"/>
</dbReference>
<feature type="region of interest" description="Disordered" evidence="7">
    <location>
        <begin position="145"/>
        <end position="185"/>
    </location>
</feature>
<evidence type="ECO:0000256" key="1">
    <source>
        <dbReference type="ARBA" id="ARBA00004657"/>
    </source>
</evidence>
<keyword evidence="4" id="KW-0518">Myosin</keyword>
<evidence type="ECO:0000313" key="10">
    <source>
        <dbReference type="EMBL" id="KPI43386.1"/>
    </source>
</evidence>
<protein>
    <submittedName>
        <fullName evidence="10">Uncharacterized protein</fullName>
    </submittedName>
</protein>
<dbReference type="InterPro" id="IPR056703">
    <property type="entry name" value="DUF7801"/>
</dbReference>
<evidence type="ECO:0000256" key="5">
    <source>
        <dbReference type="ARBA" id="ARBA00023175"/>
    </source>
</evidence>
<feature type="compositionally biased region" description="Basic and acidic residues" evidence="7">
    <location>
        <begin position="506"/>
        <end position="528"/>
    </location>
</feature>
<evidence type="ECO:0000313" key="11">
    <source>
        <dbReference type="Proteomes" id="UP000038010"/>
    </source>
</evidence>
<keyword evidence="6" id="KW-0514">Muscle protein</keyword>
<proteinExistence type="predicted"/>
<dbReference type="OrthoDB" id="5569911at2759"/>
<feature type="region of interest" description="Disordered" evidence="7">
    <location>
        <begin position="700"/>
        <end position="721"/>
    </location>
</feature>
<evidence type="ECO:0000259" key="9">
    <source>
        <dbReference type="Pfam" id="PF25078"/>
    </source>
</evidence>
<dbReference type="Proteomes" id="UP000038010">
    <property type="component" value="Unassembled WGS sequence"/>
</dbReference>
<dbReference type="EMBL" id="LFJN01000005">
    <property type="protein sequence ID" value="KPI43386.1"/>
    <property type="molecule type" value="Genomic_DNA"/>
</dbReference>
<feature type="domain" description="DUF7801" evidence="9">
    <location>
        <begin position="532"/>
        <end position="594"/>
    </location>
</feature>
<feature type="domain" description="Up-regulated during septation protein 1" evidence="8">
    <location>
        <begin position="85"/>
        <end position="230"/>
    </location>
</feature>
<keyword evidence="3" id="KW-0963">Cytoplasm</keyword>
<evidence type="ECO:0000256" key="7">
    <source>
        <dbReference type="SAM" id="MobiDB-lite"/>
    </source>
</evidence>
<sequence length="721" mass="82008">MQSFNFASRQSAADGMDDAASRYVPSSIYSGGGQSRAPSTAVQFTPMPVGGPFQDTPRPDTHNGDRNGDRPRASAYLNVHDPVAMHLLAETAMVDSKDYEVLSYEELEQLKKEKKFLDNRVESTRRKLALEIKVRDAAQSLNRLYTPKGRTPSIDFSGDANGHSPPKQRKRNFLGSKGSINEASSRADDEYIASAKRVEVVSQELSDLEKRLETCDRRLLQHTAGILQMTHRGLKKNVRKTQLPHSPESMSSQNRNTYYMDTMNDFDERSLYQVPDYVREAHISGLPPLNAAGPDVRALDEMAGRLDQLAARMHAMIKQTGSQEHFEPPPEQQPDRANSLQNQLGYLEQGLDVMEGAHERLLSSVQSDQDTGEQLHEVNARLGSMLARTNSVSRSPVEETHAPQDRDLQAQLAFSSDALDRLNKRIDSLVEQKDILTRQIQQQRDLNSKSDAQRDARIHELDGQLETTKRQLSNSDQESQQLREQLNAMMEQLDQAKQESVLLSQRQDDRSALEEQQRQQQQELEKSQSDLQSRTQELDKSHGEMQRLESEIVRMTTELTMARAELDSAYGSRAQRAADVSSNPAVQKEIEDLKRELRETIEDYEVMTKQSIEAEKERDKYEERIDNLEHKCETLETQLNEEKVKWMGVKTGAPNDSTSAMVLKNEFKKMMRDTRAEQTRAYKAEQEERRRLEGILRQLRKENGQATPKKMLSPAVLQTGE</sequence>
<feature type="compositionally biased region" description="Polar residues" evidence="7">
    <location>
        <begin position="470"/>
        <end position="481"/>
    </location>
</feature>
<evidence type="ECO:0000256" key="6">
    <source>
        <dbReference type="ARBA" id="ARBA00023179"/>
    </source>
</evidence>
<dbReference type="Pfam" id="PF25078">
    <property type="entry name" value="DUF7801"/>
    <property type="match status" value="1"/>
</dbReference>
<dbReference type="PANTHER" id="PTHR46349:SF7">
    <property type="entry name" value="MYOSIN TAIL DOMAIN-CONTAINING PROTEIN"/>
    <property type="match status" value="1"/>
</dbReference>
<keyword evidence="5" id="KW-0505">Motor protein</keyword>
<dbReference type="STRING" id="1664694.A0A0N1P0V3"/>
<dbReference type="InterPro" id="IPR029191">
    <property type="entry name" value="Uds1"/>
</dbReference>
<keyword evidence="11" id="KW-1185">Reference proteome</keyword>
<dbReference type="AlphaFoldDB" id="A0A0N1P0V3"/>